<evidence type="ECO:0008006" key="3">
    <source>
        <dbReference type="Google" id="ProtNLM"/>
    </source>
</evidence>
<evidence type="ECO:0000313" key="1">
    <source>
        <dbReference type="EMBL" id="PTM47900.1"/>
    </source>
</evidence>
<gene>
    <name evidence="1" type="ORF">C8J24_1305</name>
</gene>
<accession>A0A2T4YVQ9</accession>
<name>A0A2T4YVQ9_9SPHN</name>
<keyword evidence="2" id="KW-1185">Reference proteome</keyword>
<organism evidence="1 2">
    <name type="scientific">Sphingomonas aerolata</name>
    <dbReference type="NCBI Taxonomy" id="185951"/>
    <lineage>
        <taxon>Bacteria</taxon>
        <taxon>Pseudomonadati</taxon>
        <taxon>Pseudomonadota</taxon>
        <taxon>Alphaproteobacteria</taxon>
        <taxon>Sphingomonadales</taxon>
        <taxon>Sphingomonadaceae</taxon>
        <taxon>Sphingomonas</taxon>
    </lineage>
</organism>
<sequence length="61" mass="6541">MMTGPLDIIENTDISGMVTGKVRVGSNCQLRVSGMVTGKIYLAKGAEVDIPGMFNGKIIRR</sequence>
<dbReference type="AlphaFoldDB" id="A0A2T4YVQ9"/>
<reference evidence="1 2" key="1">
    <citation type="submission" date="2018-04" db="EMBL/GenBank/DDBJ databases">
        <title>Genomic Encyclopedia of Type Strains, Phase III (KMG-III): the genomes of soil and plant-associated and newly described type strains.</title>
        <authorList>
            <person name="Whitman W."/>
        </authorList>
    </citation>
    <scope>NUCLEOTIDE SEQUENCE [LARGE SCALE GENOMIC DNA]</scope>
    <source>
        <strain evidence="1 2">NW12</strain>
    </source>
</reference>
<dbReference type="RefSeq" id="WP_146163642.1">
    <property type="nucleotide sequence ID" value="NZ_PZZN01000001.1"/>
</dbReference>
<dbReference type="EMBL" id="PZZN01000001">
    <property type="protein sequence ID" value="PTM47900.1"/>
    <property type="molecule type" value="Genomic_DNA"/>
</dbReference>
<protein>
    <recommendedName>
        <fullName evidence="3">Polymer-forming protein</fullName>
    </recommendedName>
</protein>
<proteinExistence type="predicted"/>
<dbReference type="Proteomes" id="UP000240996">
    <property type="component" value="Unassembled WGS sequence"/>
</dbReference>
<comment type="caution">
    <text evidence="1">The sequence shown here is derived from an EMBL/GenBank/DDBJ whole genome shotgun (WGS) entry which is preliminary data.</text>
</comment>
<evidence type="ECO:0000313" key="2">
    <source>
        <dbReference type="Proteomes" id="UP000240996"/>
    </source>
</evidence>